<reference evidence="1 2" key="1">
    <citation type="journal article" date="2018" name="Sci. Rep.">
        <title>Comparative genomics provides insights into the lifestyle and reveals functional heterogeneity of dark septate endophytic fungi.</title>
        <authorList>
            <person name="Knapp D.G."/>
            <person name="Nemeth J.B."/>
            <person name="Barry K."/>
            <person name="Hainaut M."/>
            <person name="Henrissat B."/>
            <person name="Johnson J."/>
            <person name="Kuo A."/>
            <person name="Lim J.H.P."/>
            <person name="Lipzen A."/>
            <person name="Nolan M."/>
            <person name="Ohm R.A."/>
            <person name="Tamas L."/>
            <person name="Grigoriev I.V."/>
            <person name="Spatafora J.W."/>
            <person name="Nagy L.G."/>
            <person name="Kovacs G.M."/>
        </authorList>
    </citation>
    <scope>NUCLEOTIDE SEQUENCE [LARGE SCALE GENOMIC DNA]</scope>
    <source>
        <strain evidence="1 2">DSE2036</strain>
    </source>
</reference>
<proteinExistence type="predicted"/>
<protein>
    <submittedName>
        <fullName evidence="1">Uncharacterized protein</fullName>
    </submittedName>
</protein>
<accession>A0A2V1DNC7</accession>
<gene>
    <name evidence="1" type="ORF">DM02DRAFT_614915</name>
</gene>
<keyword evidence="2" id="KW-1185">Reference proteome</keyword>
<organism evidence="1 2">
    <name type="scientific">Periconia macrospinosa</name>
    <dbReference type="NCBI Taxonomy" id="97972"/>
    <lineage>
        <taxon>Eukaryota</taxon>
        <taxon>Fungi</taxon>
        <taxon>Dikarya</taxon>
        <taxon>Ascomycota</taxon>
        <taxon>Pezizomycotina</taxon>
        <taxon>Dothideomycetes</taxon>
        <taxon>Pleosporomycetidae</taxon>
        <taxon>Pleosporales</taxon>
        <taxon>Massarineae</taxon>
        <taxon>Periconiaceae</taxon>
        <taxon>Periconia</taxon>
    </lineage>
</organism>
<evidence type="ECO:0000313" key="1">
    <source>
        <dbReference type="EMBL" id="PVH99600.1"/>
    </source>
</evidence>
<dbReference type="Proteomes" id="UP000244855">
    <property type="component" value="Unassembled WGS sequence"/>
</dbReference>
<sequence>MAALSSGDLYKRYAGRYHGINTHHKRYTSMLVERNGIHPKKGCHEQLSHASVIRLSPSNLTS</sequence>
<dbReference type="EMBL" id="KZ805389">
    <property type="protein sequence ID" value="PVH99600.1"/>
    <property type="molecule type" value="Genomic_DNA"/>
</dbReference>
<evidence type="ECO:0000313" key="2">
    <source>
        <dbReference type="Proteomes" id="UP000244855"/>
    </source>
</evidence>
<name>A0A2V1DNC7_9PLEO</name>
<dbReference type="AlphaFoldDB" id="A0A2V1DNC7"/>